<evidence type="ECO:0000313" key="9">
    <source>
        <dbReference type="Proteomes" id="UP000001695"/>
    </source>
</evidence>
<dbReference type="eggNOG" id="COG2939">
    <property type="taxonomic scope" value="Bacteria"/>
</dbReference>
<name>B2IEF6_BEII9</name>
<evidence type="ECO:0000256" key="4">
    <source>
        <dbReference type="ARBA" id="ARBA00022801"/>
    </source>
</evidence>
<evidence type="ECO:0000256" key="2">
    <source>
        <dbReference type="ARBA" id="ARBA00022670"/>
    </source>
</evidence>
<dbReference type="EMBL" id="CP001016">
    <property type="protein sequence ID" value="ACB95554.1"/>
    <property type="molecule type" value="Genomic_DNA"/>
</dbReference>
<dbReference type="InterPro" id="IPR001563">
    <property type="entry name" value="Peptidase_S10"/>
</dbReference>
<dbReference type="KEGG" id="bid:Bind_1930"/>
<dbReference type="RefSeq" id="WP_012384911.1">
    <property type="nucleotide sequence ID" value="NC_010581.1"/>
</dbReference>
<evidence type="ECO:0000313" key="8">
    <source>
        <dbReference type="EMBL" id="ACB95554.1"/>
    </source>
</evidence>
<dbReference type="Pfam" id="PF00450">
    <property type="entry name" value="Peptidase_S10"/>
    <property type="match status" value="1"/>
</dbReference>
<dbReference type="AlphaFoldDB" id="B2IEF6"/>
<evidence type="ECO:0000256" key="1">
    <source>
        <dbReference type="ARBA" id="ARBA00022645"/>
    </source>
</evidence>
<dbReference type="PANTHER" id="PTHR11802:SF3">
    <property type="entry name" value="RETINOID-INDUCIBLE SERINE CARBOXYPEPTIDASE"/>
    <property type="match status" value="1"/>
</dbReference>
<keyword evidence="1 8" id="KW-0121">Carboxypeptidase</keyword>
<feature type="region of interest" description="Disordered" evidence="6">
    <location>
        <begin position="28"/>
        <end position="55"/>
    </location>
</feature>
<dbReference type="GO" id="GO:0006508">
    <property type="term" value="P:proteolysis"/>
    <property type="evidence" value="ECO:0007669"/>
    <property type="project" value="UniProtKB-KW"/>
</dbReference>
<proteinExistence type="predicted"/>
<keyword evidence="4" id="KW-0378">Hydrolase</keyword>
<reference evidence="9" key="1">
    <citation type="submission" date="2008-03" db="EMBL/GenBank/DDBJ databases">
        <title>Complete sequence of chromosome of Beijerinckia indica subsp. indica ATCC 9039.</title>
        <authorList>
            <consortium name="US DOE Joint Genome Institute"/>
            <person name="Copeland A."/>
            <person name="Lucas S."/>
            <person name="Lapidus A."/>
            <person name="Glavina del Rio T."/>
            <person name="Dalin E."/>
            <person name="Tice H."/>
            <person name="Bruce D."/>
            <person name="Goodwin L."/>
            <person name="Pitluck S."/>
            <person name="LaButti K."/>
            <person name="Schmutz J."/>
            <person name="Larimer F."/>
            <person name="Land M."/>
            <person name="Hauser L."/>
            <person name="Kyrpides N."/>
            <person name="Mikhailova N."/>
            <person name="Dunfield P.F."/>
            <person name="Dedysh S.N."/>
            <person name="Liesack W."/>
            <person name="Saw J.H."/>
            <person name="Alam M."/>
            <person name="Chen Y."/>
            <person name="Murrell J.C."/>
            <person name="Richardson P."/>
        </authorList>
    </citation>
    <scope>NUCLEOTIDE SEQUENCE [LARGE SCALE GENOMIC DNA]</scope>
    <source>
        <strain evidence="9">ATCC 9039 / DSM 1715 / NCIMB 8712</strain>
    </source>
</reference>
<keyword evidence="9" id="KW-1185">Reference proteome</keyword>
<dbReference type="InterPro" id="IPR029058">
    <property type="entry name" value="AB_hydrolase_fold"/>
</dbReference>
<dbReference type="Proteomes" id="UP000001695">
    <property type="component" value="Chromosome"/>
</dbReference>
<evidence type="ECO:0000256" key="6">
    <source>
        <dbReference type="SAM" id="MobiDB-lite"/>
    </source>
</evidence>
<dbReference type="OrthoDB" id="9770107at2"/>
<organism evidence="8 9">
    <name type="scientific">Beijerinckia indica subsp. indica (strain ATCC 9039 / DSM 1715 / NCIMB 8712)</name>
    <dbReference type="NCBI Taxonomy" id="395963"/>
    <lineage>
        <taxon>Bacteria</taxon>
        <taxon>Pseudomonadati</taxon>
        <taxon>Pseudomonadota</taxon>
        <taxon>Alphaproteobacteria</taxon>
        <taxon>Hyphomicrobiales</taxon>
        <taxon>Beijerinckiaceae</taxon>
        <taxon>Beijerinckia</taxon>
    </lineage>
</organism>
<evidence type="ECO:0000256" key="7">
    <source>
        <dbReference type="SAM" id="SignalP"/>
    </source>
</evidence>
<dbReference type="GO" id="GO:0004185">
    <property type="term" value="F:serine-type carboxypeptidase activity"/>
    <property type="evidence" value="ECO:0007669"/>
    <property type="project" value="InterPro"/>
</dbReference>
<dbReference type="PROSITE" id="PS00131">
    <property type="entry name" value="CARBOXYPEPT_SER_SER"/>
    <property type="match status" value="1"/>
</dbReference>
<dbReference type="InterPro" id="IPR018202">
    <property type="entry name" value="Ser_caboxypep_ser_AS"/>
</dbReference>
<accession>B2IEF6</accession>
<evidence type="ECO:0000256" key="3">
    <source>
        <dbReference type="ARBA" id="ARBA00022729"/>
    </source>
</evidence>
<gene>
    <name evidence="8" type="ordered locus">Bind_1930</name>
</gene>
<feature type="chain" id="PRO_5002777062" evidence="7">
    <location>
        <begin position="30"/>
        <end position="514"/>
    </location>
</feature>
<reference evidence="8 9" key="2">
    <citation type="journal article" date="2010" name="J. Bacteriol.">
        <title>Complete genome sequence of Beijerinckia indica subsp. indica.</title>
        <authorList>
            <person name="Tamas I."/>
            <person name="Dedysh S.N."/>
            <person name="Liesack W."/>
            <person name="Stott M.B."/>
            <person name="Alam M."/>
            <person name="Murrell J.C."/>
            <person name="Dunfield P.F."/>
        </authorList>
    </citation>
    <scope>NUCLEOTIDE SEQUENCE [LARGE SCALE GENOMIC DNA]</scope>
    <source>
        <strain evidence="9">ATCC 9039 / DSM 1715 / NCIMB 8712</strain>
    </source>
</reference>
<protein>
    <submittedName>
        <fullName evidence="8">Peptidase S10 serine carboxypeptidase</fullName>
    </submittedName>
</protein>
<keyword evidence="2" id="KW-0645">Protease</keyword>
<dbReference type="STRING" id="395963.Bind_1930"/>
<dbReference type="SUPFAM" id="SSF53474">
    <property type="entry name" value="alpha/beta-Hydrolases"/>
    <property type="match status" value="1"/>
</dbReference>
<evidence type="ECO:0000256" key="5">
    <source>
        <dbReference type="ARBA" id="ARBA00023180"/>
    </source>
</evidence>
<dbReference type="HOGENOM" id="CLU_032786_0_0_5"/>
<dbReference type="Gene3D" id="3.40.50.1820">
    <property type="entry name" value="alpha/beta hydrolase"/>
    <property type="match status" value="2"/>
</dbReference>
<feature type="signal peptide" evidence="7">
    <location>
        <begin position="1"/>
        <end position="29"/>
    </location>
</feature>
<keyword evidence="5" id="KW-0325">Glycoprotein</keyword>
<sequence length="514" mass="55886">MRPVRGFILLATISLLFTLPLTFPSSARAEQTVPIPRAETEQTKDTTPPHPLPAPVTTTHTLDLPGRSLNFQAIAGAIKLSDAQSGTPEADIGFTAFLLNGQEASQRPIVLVFNGGPGASSGWLNLGALGPWRLKADAPLLAPSQPPMLVPNAETWLDFADLVFFDPPGTGYSRLYGKDDEARRSFFSVNGDISALSVAIRKWLAEHDRLASPKFIVGESYGGFRAPKLARRLQETEGIGVSGLIMISPVLDFSWFEGANNPLIAVARLPSLTATARGLDGGASRADLADVEAYASGPYLVDLLRGERDPAALDRLAAKVSAFTKLDPTLVRRLGGRIDLATLSRERKRDEGKVASLYDARILGYDPDPHQASSDYADPILDALRAPLASAMADLIAHRLNWPIEARYEILNDNVNRQWNWNPDRGHAHAQAESLSDLKHVMALDPRLRVLVIHGLSDIVTPYFASKLLLDQVAPMGDPDRLRLSVYPGGHMLYLEETSRAKLREDAAKLITGP</sequence>
<dbReference type="PANTHER" id="PTHR11802">
    <property type="entry name" value="SERINE PROTEASE FAMILY S10 SERINE CARBOXYPEPTIDASE"/>
    <property type="match status" value="1"/>
</dbReference>
<keyword evidence="3 7" id="KW-0732">Signal</keyword>